<accession>A0ABP1F1L7</accession>
<organism evidence="2 3">
    <name type="scientific">Tenacibaculum polynesiense</name>
    <dbReference type="NCBI Taxonomy" id="3137857"/>
    <lineage>
        <taxon>Bacteria</taxon>
        <taxon>Pseudomonadati</taxon>
        <taxon>Bacteroidota</taxon>
        <taxon>Flavobacteriia</taxon>
        <taxon>Flavobacteriales</taxon>
        <taxon>Flavobacteriaceae</taxon>
        <taxon>Tenacibaculum</taxon>
    </lineage>
</organism>
<name>A0ABP1F1L7_9FLAO</name>
<reference evidence="2 3" key="1">
    <citation type="submission" date="2024-05" db="EMBL/GenBank/DDBJ databases">
        <authorList>
            <person name="Duchaud E."/>
        </authorList>
    </citation>
    <scope>NUCLEOTIDE SEQUENCE [LARGE SCALE GENOMIC DNA]</scope>
    <source>
        <strain evidence="2">Ena-SAMPLE-TAB-13-05-2024-13:56:06:370-140308</strain>
    </source>
</reference>
<dbReference type="RefSeq" id="WP_348715670.1">
    <property type="nucleotide sequence ID" value="NZ_CAXJIO010000011.1"/>
</dbReference>
<feature type="chain" id="PRO_5046653441" description="YD repeat-containing protein" evidence="1">
    <location>
        <begin position="23"/>
        <end position="245"/>
    </location>
</feature>
<feature type="signal peptide" evidence="1">
    <location>
        <begin position="1"/>
        <end position="22"/>
    </location>
</feature>
<evidence type="ECO:0000256" key="1">
    <source>
        <dbReference type="SAM" id="SignalP"/>
    </source>
</evidence>
<evidence type="ECO:0008006" key="4">
    <source>
        <dbReference type="Google" id="ProtNLM"/>
    </source>
</evidence>
<dbReference type="Proteomes" id="UP001497527">
    <property type="component" value="Unassembled WGS sequence"/>
</dbReference>
<evidence type="ECO:0000313" key="3">
    <source>
        <dbReference type="Proteomes" id="UP001497527"/>
    </source>
</evidence>
<comment type="caution">
    <text evidence="2">The sequence shown here is derived from an EMBL/GenBank/DDBJ whole genome shotgun (WGS) entry which is preliminary data.</text>
</comment>
<sequence length="245" mass="27988">MKKNYYLLIAMIMLIVSCSSNEEPIKKNLKLPVKLEQVELAESNVSNYIYDEDNRLVKILTGKGDVVIDEVVYSSGNLIRLNQPGGTADVYEYDDSVIKKHTRLQDNVPVEINEYTYKDGIVITEKVTFKFRIPEIITVYNYDYSLGSNIVKKVNAIDSKDFEVIVYDGKKFPFSGADYLKRVFPFTSYGNVIEQKSYTNNVLSSTTTNTITYDNDDFPVKIVVKAVNGSGDYIWGETRNYTYNQ</sequence>
<keyword evidence="1" id="KW-0732">Signal</keyword>
<protein>
    <recommendedName>
        <fullName evidence="4">YD repeat-containing protein</fullName>
    </recommendedName>
</protein>
<evidence type="ECO:0000313" key="2">
    <source>
        <dbReference type="EMBL" id="CAL2102422.1"/>
    </source>
</evidence>
<gene>
    <name evidence="2" type="ORF">T190423A01A_20173</name>
</gene>
<keyword evidence="3" id="KW-1185">Reference proteome</keyword>
<dbReference type="PROSITE" id="PS51257">
    <property type="entry name" value="PROKAR_LIPOPROTEIN"/>
    <property type="match status" value="1"/>
</dbReference>
<proteinExistence type="predicted"/>
<dbReference type="EMBL" id="CAXJIO010000011">
    <property type="protein sequence ID" value="CAL2102422.1"/>
    <property type="molecule type" value="Genomic_DNA"/>
</dbReference>